<organism evidence="11">
    <name type="scientific">uncultured Elusimicrobia bacterium</name>
    <dbReference type="NCBI Taxonomy" id="699876"/>
    <lineage>
        <taxon>Bacteria</taxon>
        <taxon>Pseudomonadati</taxon>
        <taxon>Elusimicrobiota</taxon>
        <taxon>Elusimicrobia</taxon>
        <taxon>environmental samples</taxon>
    </lineage>
</organism>
<dbReference type="InterPro" id="IPR006153">
    <property type="entry name" value="Cation/H_exchanger_TM"/>
</dbReference>
<keyword evidence="7" id="KW-0406">Ion transport</keyword>
<sequence>MTYTILFIGVLLFLGQVFSFLFEKTRLPDVLPLMLLGMLLGPVLHLAGPEDFGGAGQIFTTVALIVVLFKSGVDFRILSLRGAVGQGLLLTTVCFAVITLTTAFITHWTLNIPQLYAFIIGAIVADNSTAVITPMLAKLQVSKTAKTVLFLEANLTGVYSIVLALALLSAATHGGHVSAVEISWKVVKSFGLGIVFALAAGVFWMGILNKVRRLENAISLTFAFVLLVYSVSGLIGGDGAIATLVFGVVAGNTRLVRRLWLTRFDLSHLLSLNHGEKAFFDEVEFILKTLFFVYMGICMRIGRVDLLAIGFAVAFFKLVFRAPAVNYCVSKTVSRGDASVILAMCPNGLVSAVLAAMIASQLPEEGAVIQDVIYAVIFFSVLLSNLMSFRIEKGGLKWVGRAMFGRHKPDLIPPQTPPQV</sequence>
<accession>A0A650EMG9</accession>
<dbReference type="Gene3D" id="1.20.1530.20">
    <property type="match status" value="1"/>
</dbReference>
<feature type="transmembrane region" description="Helical" evidence="9">
    <location>
        <begin position="30"/>
        <end position="48"/>
    </location>
</feature>
<feature type="transmembrane region" description="Helical" evidence="9">
    <location>
        <begin position="372"/>
        <end position="391"/>
    </location>
</feature>
<keyword evidence="2" id="KW-0813">Transport</keyword>
<keyword evidence="3" id="KW-0050">Antiport</keyword>
<evidence type="ECO:0000256" key="7">
    <source>
        <dbReference type="ARBA" id="ARBA00023065"/>
    </source>
</evidence>
<feature type="transmembrane region" description="Helical" evidence="9">
    <location>
        <begin position="190"/>
        <end position="208"/>
    </location>
</feature>
<keyword evidence="4" id="KW-1003">Cell membrane</keyword>
<comment type="subcellular location">
    <subcellularLocation>
        <location evidence="1">Cell membrane</location>
        <topology evidence="1">Multi-pass membrane protein</topology>
    </subcellularLocation>
</comment>
<reference evidence="11" key="1">
    <citation type="journal article" date="2020" name="J. ISSAAS">
        <title>Lactobacilli and other gastrointestinal microbiota of Peromyscus leucopus, reservoir host for agents of Lyme disease and other zoonoses in North America.</title>
        <authorList>
            <person name="Milovic A."/>
            <person name="Bassam K."/>
            <person name="Shao H."/>
            <person name="Chatzistamou I."/>
            <person name="Tufts D.M."/>
            <person name="Diuk-Wasser M."/>
            <person name="Barbour A.G."/>
        </authorList>
    </citation>
    <scope>NUCLEOTIDE SEQUENCE</scope>
    <source>
        <strain evidence="11">LL30</strain>
    </source>
</reference>
<keyword evidence="5 9" id="KW-0812">Transmembrane</keyword>
<evidence type="ECO:0000313" key="11">
    <source>
        <dbReference type="EMBL" id="QGT50806.1"/>
    </source>
</evidence>
<dbReference type="GO" id="GO:0005886">
    <property type="term" value="C:plasma membrane"/>
    <property type="evidence" value="ECO:0007669"/>
    <property type="project" value="UniProtKB-SubCell"/>
</dbReference>
<dbReference type="EMBL" id="MN577572">
    <property type="protein sequence ID" value="QGT50806.1"/>
    <property type="molecule type" value="Genomic_DNA"/>
</dbReference>
<feature type="transmembrane region" description="Helical" evidence="9">
    <location>
        <begin position="6"/>
        <end position="23"/>
    </location>
</feature>
<feature type="transmembrane region" description="Helical" evidence="9">
    <location>
        <begin position="87"/>
        <end position="109"/>
    </location>
</feature>
<feature type="transmembrane region" description="Helical" evidence="9">
    <location>
        <begin position="115"/>
        <end position="137"/>
    </location>
</feature>
<evidence type="ECO:0000256" key="8">
    <source>
        <dbReference type="ARBA" id="ARBA00023136"/>
    </source>
</evidence>
<evidence type="ECO:0000256" key="6">
    <source>
        <dbReference type="ARBA" id="ARBA00022989"/>
    </source>
</evidence>
<gene>
    <name evidence="11" type="ORF">Elusimicrob2101_0690</name>
</gene>
<protein>
    <recommendedName>
        <fullName evidence="10">Cation/H+ exchanger transmembrane domain-containing protein</fullName>
    </recommendedName>
</protein>
<feature type="transmembrane region" description="Helical" evidence="9">
    <location>
        <begin position="291"/>
        <end position="320"/>
    </location>
</feature>
<feature type="transmembrane region" description="Helical" evidence="9">
    <location>
        <begin position="340"/>
        <end position="360"/>
    </location>
</feature>
<evidence type="ECO:0000256" key="5">
    <source>
        <dbReference type="ARBA" id="ARBA00022692"/>
    </source>
</evidence>
<dbReference type="GO" id="GO:0015297">
    <property type="term" value="F:antiporter activity"/>
    <property type="evidence" value="ECO:0007669"/>
    <property type="project" value="UniProtKB-KW"/>
</dbReference>
<evidence type="ECO:0000256" key="4">
    <source>
        <dbReference type="ARBA" id="ARBA00022475"/>
    </source>
</evidence>
<evidence type="ECO:0000256" key="9">
    <source>
        <dbReference type="SAM" id="Phobius"/>
    </source>
</evidence>
<dbReference type="GO" id="GO:1902600">
    <property type="term" value="P:proton transmembrane transport"/>
    <property type="evidence" value="ECO:0007669"/>
    <property type="project" value="InterPro"/>
</dbReference>
<proteinExistence type="predicted"/>
<keyword evidence="6 9" id="KW-1133">Transmembrane helix</keyword>
<feature type="transmembrane region" description="Helical" evidence="9">
    <location>
        <begin position="149"/>
        <end position="170"/>
    </location>
</feature>
<dbReference type="AlphaFoldDB" id="A0A650EMG9"/>
<evidence type="ECO:0000259" key="10">
    <source>
        <dbReference type="Pfam" id="PF00999"/>
    </source>
</evidence>
<dbReference type="PANTHER" id="PTHR32507">
    <property type="entry name" value="NA(+)/H(+) ANTIPORTER 1"/>
    <property type="match status" value="1"/>
</dbReference>
<feature type="domain" description="Cation/H+ exchanger transmembrane" evidence="10">
    <location>
        <begin position="11"/>
        <end position="383"/>
    </location>
</feature>
<keyword evidence="8 9" id="KW-0472">Membrane</keyword>
<evidence type="ECO:0000256" key="1">
    <source>
        <dbReference type="ARBA" id="ARBA00004651"/>
    </source>
</evidence>
<dbReference type="Pfam" id="PF00999">
    <property type="entry name" value="Na_H_Exchanger"/>
    <property type="match status" value="1"/>
</dbReference>
<evidence type="ECO:0000256" key="2">
    <source>
        <dbReference type="ARBA" id="ARBA00022448"/>
    </source>
</evidence>
<name>A0A650EMG9_9BACT</name>
<dbReference type="PANTHER" id="PTHR32507:SF0">
    <property type="entry name" value="NA(+)_H(+) ANTIPORTER 2-RELATED"/>
    <property type="match status" value="1"/>
</dbReference>
<evidence type="ECO:0000256" key="3">
    <source>
        <dbReference type="ARBA" id="ARBA00022449"/>
    </source>
</evidence>
<feature type="transmembrane region" description="Helical" evidence="9">
    <location>
        <begin position="54"/>
        <end position="75"/>
    </location>
</feature>
<feature type="transmembrane region" description="Helical" evidence="9">
    <location>
        <begin position="220"/>
        <end position="250"/>
    </location>
</feature>
<dbReference type="InterPro" id="IPR038770">
    <property type="entry name" value="Na+/solute_symporter_sf"/>
</dbReference>